<sequence>MFSMRGGPPASLCSPKCVPFSAARNRIPGIGAGDALSPEEVARFGPAAIVRANVILGVVAVAGTVGGQLLLGGGQKLPADVLSGMAIVVAMWAFRRSTDFALPAVGDHEQLRRFNSFWLLAVVLVPGAAAANGMSHVVDPGQQSMFVLDPGGQEIAQVRRSKRRFSEPVDVATDASGNIYVLDAGDGGQVSVHGAAGDYVRAVPLSDNIADRSRGIDVDGGGRIWLALTHTLAVAAFDVEGRELARISTVIGEGDFQPVDVSYHADYAVYVSKVGTAAVIRFSLGGEPLNLRPLARANSADGPHMAVDEAGTLYVAQPE</sequence>
<name>A0A6B1G7X1_9CHLR</name>
<accession>A0A6B1G7X1</accession>
<reference evidence="1" key="1">
    <citation type="submission" date="2019-09" db="EMBL/GenBank/DDBJ databases">
        <title>Characterisation of the sponge microbiome using genome-centric metagenomics.</title>
        <authorList>
            <person name="Engelberts J.P."/>
            <person name="Robbins S.J."/>
            <person name="De Goeij J.M."/>
            <person name="Aranda M."/>
            <person name="Bell S.C."/>
            <person name="Webster N.S."/>
        </authorList>
    </citation>
    <scope>NUCLEOTIDE SEQUENCE</scope>
    <source>
        <strain evidence="1">SB0675_bin_29</strain>
    </source>
</reference>
<gene>
    <name evidence="1" type="ORF">F4148_17470</name>
</gene>
<dbReference type="Gene3D" id="2.120.10.30">
    <property type="entry name" value="TolB, C-terminal domain"/>
    <property type="match status" value="1"/>
</dbReference>
<proteinExistence type="predicted"/>
<dbReference type="AlphaFoldDB" id="A0A6B1G7X1"/>
<dbReference type="SUPFAM" id="SSF101898">
    <property type="entry name" value="NHL repeat"/>
    <property type="match status" value="1"/>
</dbReference>
<evidence type="ECO:0000313" key="1">
    <source>
        <dbReference type="EMBL" id="MYH63456.1"/>
    </source>
</evidence>
<protein>
    <recommendedName>
        <fullName evidence="2">SMP-30/Gluconolactonase/LRE-like region domain-containing protein</fullName>
    </recommendedName>
</protein>
<organism evidence="1">
    <name type="scientific">Caldilineaceae bacterium SB0675_bin_29</name>
    <dbReference type="NCBI Taxonomy" id="2605266"/>
    <lineage>
        <taxon>Bacteria</taxon>
        <taxon>Bacillati</taxon>
        <taxon>Chloroflexota</taxon>
        <taxon>Caldilineae</taxon>
        <taxon>Caldilineales</taxon>
        <taxon>Caldilineaceae</taxon>
    </lineage>
</organism>
<dbReference type="EMBL" id="VYDA01000620">
    <property type="protein sequence ID" value="MYH63456.1"/>
    <property type="molecule type" value="Genomic_DNA"/>
</dbReference>
<evidence type="ECO:0008006" key="2">
    <source>
        <dbReference type="Google" id="ProtNLM"/>
    </source>
</evidence>
<dbReference type="InterPro" id="IPR011042">
    <property type="entry name" value="6-blade_b-propeller_TolB-like"/>
</dbReference>
<comment type="caution">
    <text evidence="1">The sequence shown here is derived from an EMBL/GenBank/DDBJ whole genome shotgun (WGS) entry which is preliminary data.</text>
</comment>